<dbReference type="OrthoDB" id="190201at2759"/>
<evidence type="ECO:0000313" key="3">
    <source>
        <dbReference type="EMBL" id="KAJ5083955.1"/>
    </source>
</evidence>
<evidence type="ECO:0000313" key="4">
    <source>
        <dbReference type="Proteomes" id="UP001141434"/>
    </source>
</evidence>
<keyword evidence="4" id="KW-1185">Reference proteome</keyword>
<evidence type="ECO:0000256" key="1">
    <source>
        <dbReference type="SAM" id="SignalP"/>
    </source>
</evidence>
<evidence type="ECO:0000259" key="2">
    <source>
        <dbReference type="Pfam" id="PF12697"/>
    </source>
</evidence>
<dbReference type="GO" id="GO:0072330">
    <property type="term" value="P:monocarboxylic acid biosynthetic process"/>
    <property type="evidence" value="ECO:0007669"/>
    <property type="project" value="UniProtKB-ARBA"/>
</dbReference>
<protein>
    <submittedName>
        <fullName evidence="3">Alpha/beta-hydrolase</fullName>
    </submittedName>
</protein>
<accession>A0A9W9JWE6</accession>
<feature type="chain" id="PRO_5040947874" evidence="1">
    <location>
        <begin position="22"/>
        <end position="380"/>
    </location>
</feature>
<keyword evidence="1" id="KW-0732">Signal</keyword>
<dbReference type="PANTHER" id="PTHR43798:SF33">
    <property type="entry name" value="HYDROLASE, PUTATIVE (AFU_ORTHOLOGUE AFUA_2G14860)-RELATED"/>
    <property type="match status" value="1"/>
</dbReference>
<dbReference type="SUPFAM" id="SSF53474">
    <property type="entry name" value="alpha/beta-Hydrolases"/>
    <property type="match status" value="1"/>
</dbReference>
<dbReference type="EMBL" id="JAPMSZ010000011">
    <property type="protein sequence ID" value="KAJ5083955.1"/>
    <property type="molecule type" value="Genomic_DNA"/>
</dbReference>
<proteinExistence type="predicted"/>
<dbReference type="AlphaFoldDB" id="A0A9W9JWE6"/>
<dbReference type="PANTHER" id="PTHR43798">
    <property type="entry name" value="MONOACYLGLYCEROL LIPASE"/>
    <property type="match status" value="1"/>
</dbReference>
<name>A0A9W9JWE6_9EURO</name>
<feature type="signal peptide" evidence="1">
    <location>
        <begin position="1"/>
        <end position="21"/>
    </location>
</feature>
<reference evidence="3" key="1">
    <citation type="submission" date="2022-11" db="EMBL/GenBank/DDBJ databases">
        <authorList>
            <person name="Petersen C."/>
        </authorList>
    </citation>
    <scope>NUCLEOTIDE SEQUENCE</scope>
    <source>
        <strain evidence="3">IBT 34128</strain>
    </source>
</reference>
<dbReference type="GO" id="GO:0016020">
    <property type="term" value="C:membrane"/>
    <property type="evidence" value="ECO:0007669"/>
    <property type="project" value="TreeGrafter"/>
</dbReference>
<dbReference type="InterPro" id="IPR029058">
    <property type="entry name" value="AB_hydrolase_fold"/>
</dbReference>
<dbReference type="InterPro" id="IPR050266">
    <property type="entry name" value="AB_hydrolase_sf"/>
</dbReference>
<sequence length="380" mass="41483">MTVHKLLWLMPSLIFPLLTHAASKCSDITLSVTASSHADDIVLPNLNPKNPNFVDDLLNAGVGDVGRVWPLIPVGDTFNISAIFCEPKVYNEANAVQLLAHGATYNKLYWTGLGLPEDQAMPYDWTRFATDKGYAALAIDRIGSGNSSHPDPLLDIQTSLEAEVLHQIVLQLRNGKIGKRFSKVAYVGHSMGSLIGMRSTQLHPQDYDAVILTGWSANFVENFPKILAANLLPAAIALPHRFADYNPLYLALTIRKFVRDAFYGPDGSFDPKIEEYNFNNRDAVGTGELVSILAGTTKTTYAGPVHIIDGEFDAAFCSPGPKCVRGPNTAPGNTAPLFPNAQKFSYSLIPNTGHCLNLHHSADKTFQSAHDFLHENLENA</sequence>
<dbReference type="GO" id="GO:0017000">
    <property type="term" value="P:antibiotic biosynthetic process"/>
    <property type="evidence" value="ECO:0007669"/>
    <property type="project" value="UniProtKB-ARBA"/>
</dbReference>
<gene>
    <name evidence="3" type="ORF">NUU61_008534</name>
</gene>
<dbReference type="InterPro" id="IPR000073">
    <property type="entry name" value="AB_hydrolase_1"/>
</dbReference>
<comment type="caution">
    <text evidence="3">The sequence shown here is derived from an EMBL/GenBank/DDBJ whole genome shotgun (WGS) entry which is preliminary data.</text>
</comment>
<dbReference type="GeneID" id="81398228"/>
<organism evidence="3 4">
    <name type="scientific">Penicillium alfredii</name>
    <dbReference type="NCBI Taxonomy" id="1506179"/>
    <lineage>
        <taxon>Eukaryota</taxon>
        <taxon>Fungi</taxon>
        <taxon>Dikarya</taxon>
        <taxon>Ascomycota</taxon>
        <taxon>Pezizomycotina</taxon>
        <taxon>Eurotiomycetes</taxon>
        <taxon>Eurotiomycetidae</taxon>
        <taxon>Eurotiales</taxon>
        <taxon>Aspergillaceae</taxon>
        <taxon>Penicillium</taxon>
    </lineage>
</organism>
<dbReference type="Gene3D" id="3.40.50.1820">
    <property type="entry name" value="alpha/beta hydrolase"/>
    <property type="match status" value="1"/>
</dbReference>
<dbReference type="Proteomes" id="UP001141434">
    <property type="component" value="Unassembled WGS sequence"/>
</dbReference>
<reference evidence="3" key="2">
    <citation type="journal article" date="2023" name="IMA Fungus">
        <title>Comparative genomic study of the Penicillium genus elucidates a diverse pangenome and 15 lateral gene transfer events.</title>
        <authorList>
            <person name="Petersen C."/>
            <person name="Sorensen T."/>
            <person name="Nielsen M.R."/>
            <person name="Sondergaard T.E."/>
            <person name="Sorensen J.L."/>
            <person name="Fitzpatrick D.A."/>
            <person name="Frisvad J.C."/>
            <person name="Nielsen K.L."/>
        </authorList>
    </citation>
    <scope>NUCLEOTIDE SEQUENCE</scope>
    <source>
        <strain evidence="3">IBT 34128</strain>
    </source>
</reference>
<dbReference type="Pfam" id="PF12697">
    <property type="entry name" value="Abhydrolase_6"/>
    <property type="match status" value="1"/>
</dbReference>
<feature type="domain" description="AB hydrolase-1" evidence="2">
    <location>
        <begin position="98"/>
        <end position="360"/>
    </location>
</feature>
<dbReference type="RefSeq" id="XP_056507352.1">
    <property type="nucleotide sequence ID" value="XM_056659059.1"/>
</dbReference>